<feature type="compositionally biased region" description="Polar residues" evidence="2">
    <location>
        <begin position="321"/>
        <end position="330"/>
    </location>
</feature>
<keyword evidence="4" id="KW-1185">Reference proteome</keyword>
<proteinExistence type="predicted"/>
<dbReference type="RefSeq" id="WP_262597206.1">
    <property type="nucleotide sequence ID" value="NZ_CP103300.1"/>
</dbReference>
<evidence type="ECO:0000256" key="1">
    <source>
        <dbReference type="SAM" id="Coils"/>
    </source>
</evidence>
<evidence type="ECO:0000313" key="3">
    <source>
        <dbReference type="EMBL" id="UYM15276.1"/>
    </source>
</evidence>
<keyword evidence="1" id="KW-0175">Coiled coil</keyword>
<sequence length="1431" mass="162352">MIKQCSGLLARALLVIGLLIVSVDVVKADGLKDTFEKMVQEHVLTEEQTVYLLKESTVESIVAHLKGVRSSNPTVDINTYIRAILSFYKQYPHSNRAPHLLLIDFQEHWRLRAQISNAEVLVSNQQQALQAWQAGQFQNSYIIHQLQSQLHNSQQQLNDLRYQLDQLQQKLEEQSKEREEKYKAGKINAIKRDKEIKWLKTDNEGKSDELERLKKLVSRREYENERLKQEALESGSQATERERELEDTIARLEQENQGLRQRAPASATSVTAEVCSASSGLAGCEQPCSPDNSHCLQIKSDKREEGKKETRPKNHRKTVGSKKNGTNDNNGSRKHLPQKQSAKTPQSQASDVPKLEIVQETTVAMASGQQNFGQFINRMMTFSSGHMAKILVSAGSVALALFVIKSSGGSGSGSKPFREVAEKNIPSSSPRMRGATAVVDSHFRGNDGGTGMLLSDTSVKAPNKAEIKQQTEHPCYSLPDYGLIELCLQQPPDKQTLMFLVWDLRHDLLMSRYTLYRKQKNDDILTVFPVSSVASGSVGDNFYLLPERYIAFADLSWPEQFEFLELLMNTSGCLETSLSEQLKKISLFGAYCGSLPAGTQLKCFSNVERQILKNNYESLNVFPLPENALNTKAPRFFGKAALMVSWPVAISSGVFSLANAPLTLMVLVRDHNSLELLYMKERPASDNTIQVSINVLEDGEFIQSTLTMVDDKPFWQHGLSVLKIFAGMKTQHMTTLNDAKLFYNESRSMLHLIVTRDGELIPPAWPFINGLIAENNRLLLSLSGRPPHQRQQTIKQLNNWKESCHSSDNCPVSIGMSYYDGEPVTTEQKRHRLNHLSQDTALWHASGLKVAQLKRVKKPLVKQWLWLLAHTIDAVYPEHQSQHRIAEIADLARVFCGISSGAGSQELAVACFQQLLERERIQADWKKTGAVSDFLAGFSSTKADNKPETVLVALRARLGQFRVTEPRFLPSLSYQGQRQLITKEGRTASRVLNLPPDHYQIYWLQKNLTFKLFYLDLDGSKKLFDLMSGTWILRSSQPDANSKYYFIEPENPYISTPYPAFPHSREHYSRESGSFTATQFTQAIKSSPCADSGQRGINDQLCKYLVDYTQLGLLEDLKMIASKVPPSEFKVPILFASHSTLRSASTDKRVVYRHDTTFECSDRTNIQKSKKPYHLLFGNYSYFKYLGEELAYVLVGYYDQIKEAGVPASVRWKVLYQMISNCLSYCEYERKECGRYILSNLQSANEDIWQALGKRVGVSDEIAQYSYPKNGSKKTTLAKLTKVLVFDRHLKAVRQMTLPVMKINGKEGFFPAYFNDPDSLWIHDVVLMDLKPDTEYRVELFSPVPSQWVPQESLTFTTVAEETTHVLKLSVDKLYRVSTKNEEVSYIFFPVQKIKESNELTDRYSVWRKVPEMPKLSWEQPVRIKKGGYGF</sequence>
<feature type="coiled-coil region" evidence="1">
    <location>
        <begin position="143"/>
        <end position="184"/>
    </location>
</feature>
<evidence type="ECO:0000313" key="4">
    <source>
        <dbReference type="Proteomes" id="UP001163255"/>
    </source>
</evidence>
<dbReference type="Proteomes" id="UP001163255">
    <property type="component" value="Chromosome"/>
</dbReference>
<name>A0ABY6GR94_9GAMM</name>
<feature type="region of interest" description="Disordered" evidence="2">
    <location>
        <begin position="280"/>
        <end position="353"/>
    </location>
</feature>
<feature type="region of interest" description="Disordered" evidence="2">
    <location>
        <begin position="226"/>
        <end position="245"/>
    </location>
</feature>
<feature type="compositionally biased region" description="Polar residues" evidence="2">
    <location>
        <begin position="338"/>
        <end position="350"/>
    </location>
</feature>
<protein>
    <submittedName>
        <fullName evidence="3">Uncharacterized protein</fullName>
    </submittedName>
</protein>
<evidence type="ECO:0000256" key="2">
    <source>
        <dbReference type="SAM" id="MobiDB-lite"/>
    </source>
</evidence>
<dbReference type="EMBL" id="CP103300">
    <property type="protein sequence ID" value="UYM15276.1"/>
    <property type="molecule type" value="Genomic_DNA"/>
</dbReference>
<gene>
    <name evidence="3" type="ORF">NX720_20835</name>
</gene>
<organism evidence="3 4">
    <name type="scientific">Endozoicomonas euniceicola</name>
    <dbReference type="NCBI Taxonomy" id="1234143"/>
    <lineage>
        <taxon>Bacteria</taxon>
        <taxon>Pseudomonadati</taxon>
        <taxon>Pseudomonadota</taxon>
        <taxon>Gammaproteobacteria</taxon>
        <taxon>Oceanospirillales</taxon>
        <taxon>Endozoicomonadaceae</taxon>
        <taxon>Endozoicomonas</taxon>
    </lineage>
</organism>
<reference evidence="3" key="1">
    <citation type="submission" date="2022-10" db="EMBL/GenBank/DDBJ databases">
        <title>Completed Genome Sequence of two octocoral isolated bacterium, Endozoicomonas euniceicola EF212T and Endozoicomonas gorgoniicola PS125T.</title>
        <authorList>
            <person name="Chiou Y.-J."/>
            <person name="Chen Y.-H."/>
        </authorList>
    </citation>
    <scope>NUCLEOTIDE SEQUENCE</scope>
    <source>
        <strain evidence="3">EF212</strain>
    </source>
</reference>
<accession>A0ABY6GR94</accession>
<feature type="compositionally biased region" description="Basic and acidic residues" evidence="2">
    <location>
        <begin position="299"/>
        <end position="312"/>
    </location>
</feature>